<dbReference type="Proteomes" id="UP000191905">
    <property type="component" value="Unassembled WGS sequence"/>
</dbReference>
<dbReference type="OrthoDB" id="7338235at2"/>
<dbReference type="EMBL" id="MDET01000012">
    <property type="protein sequence ID" value="OQM75769.1"/>
    <property type="molecule type" value="Genomic_DNA"/>
</dbReference>
<feature type="compositionally biased region" description="Acidic residues" evidence="1">
    <location>
        <begin position="217"/>
        <end position="230"/>
    </location>
</feature>
<dbReference type="Pfam" id="PF05036">
    <property type="entry name" value="SPOR"/>
    <property type="match status" value="1"/>
</dbReference>
<feature type="region of interest" description="Disordered" evidence="1">
    <location>
        <begin position="1"/>
        <end position="53"/>
    </location>
</feature>
<feature type="compositionally biased region" description="Basic and acidic residues" evidence="1">
    <location>
        <begin position="201"/>
        <end position="216"/>
    </location>
</feature>
<comment type="caution">
    <text evidence="3">The sequence shown here is derived from an EMBL/GenBank/DDBJ whole genome shotgun (WGS) entry which is preliminary data.</text>
</comment>
<gene>
    <name evidence="3" type="ORF">BFN67_02295</name>
</gene>
<organism evidence="3 4">
    <name type="scientific">Manganibacter manganicus</name>
    <dbReference type="NCBI Taxonomy" id="1873176"/>
    <lineage>
        <taxon>Bacteria</taxon>
        <taxon>Pseudomonadati</taxon>
        <taxon>Pseudomonadota</taxon>
        <taxon>Alphaproteobacteria</taxon>
        <taxon>Hyphomicrobiales</taxon>
        <taxon>Phyllobacteriaceae</taxon>
        <taxon>Manganibacter</taxon>
    </lineage>
</organism>
<feature type="compositionally biased region" description="Basic and acidic residues" evidence="1">
    <location>
        <begin position="256"/>
        <end position="277"/>
    </location>
</feature>
<feature type="region of interest" description="Disordered" evidence="1">
    <location>
        <begin position="683"/>
        <end position="743"/>
    </location>
</feature>
<dbReference type="SUPFAM" id="SSF110997">
    <property type="entry name" value="Sporulation related repeat"/>
    <property type="match status" value="1"/>
</dbReference>
<accession>A0A1V8RRZ9</accession>
<evidence type="ECO:0000313" key="3">
    <source>
        <dbReference type="EMBL" id="OQM75769.1"/>
    </source>
</evidence>
<dbReference type="InterPro" id="IPR036680">
    <property type="entry name" value="SPOR-like_sf"/>
</dbReference>
<dbReference type="InterPro" id="IPR007730">
    <property type="entry name" value="SPOR-like_dom"/>
</dbReference>
<dbReference type="STRING" id="1873176.BFN67_02295"/>
<evidence type="ECO:0000256" key="1">
    <source>
        <dbReference type="SAM" id="MobiDB-lite"/>
    </source>
</evidence>
<proteinExistence type="predicted"/>
<feature type="compositionally biased region" description="Polar residues" evidence="1">
    <location>
        <begin position="787"/>
        <end position="812"/>
    </location>
</feature>
<sequence>MADRTPLRAATPNDIGDDDPFAELTRIMGFDPREPVKSQETSLKPNEPATGEDFEIDLEKELMGEFGDADEMQDAHFMPADAVAPIDHAVSEEHQAEVPDFDFGEEIATSLEQATEPHSHDQPQVPHVMLREPDVASEDVDFDEVVARSFGDDFGVDSAQADDLSDALEAVPAVASESYEQDGPETEFAIETQAEPLTQADESRGDFLDGFDRSAEEGDPDFNADAEWADLEAAIDSNASHAPALEPDPFDGDFELDLHSELEASTRPAEDHDDHKAPGVGDTIISPTAVEMEPPHDDTTLEDELNALLNRMSAKPAVSPVAAEVLQVPPTETEADDSHRLIGDQQKHDLAPLPQHHQSDVDFGGEADIEFDDDAFLAALNEDEPASETYSDISPKQPRVDDSVAALPATASSGTPLEVSGDWGSETPLGQQHFAPEVAPAYGPVPRSEMPEVETVEVPERVIALADDLDIPDFTFEDKAGEAPVFDDIDADFAGLLNEMNDTEPTAVTSRAVSYDDDAYEAGFKHDHVEAPAYGEQRPSVLPDGTMAAATAAYGASAVAGFAASRSTDEPSFSSGATGMDNLDYDPSFDEVISAPDAATADATRQPSNRGLMLAAVVGAVAVIGGVGAFALSFGGSDGSGAPVLIKADNQPIKVKPENPGGTVIPNQDNKVYDVVANGAKPAAPEQKKLVADAQEPVDVNARPPLTDSEQPAAEDVGAGQKSEARLLPSEPVADETESKAVAAVAPRKVKTLIVKPDGTLVPREEAEPAVSVAAGEPADPAPQHVVNASSEDQTGAVPQTAKADTQGSQMPETAPVAPERPADQPVDIVGEVKPETVASIAPENTASGGWAMQIASQPSVESAQKTYQNLSRRYESILGGHDAKIVKAEIAGKGTFYRVRIAANSRDDAINLCTSYKAAGGNCFVSK</sequence>
<dbReference type="Gene3D" id="3.30.70.1070">
    <property type="entry name" value="Sporulation related repeat"/>
    <property type="match status" value="1"/>
</dbReference>
<feature type="region of interest" description="Disordered" evidence="1">
    <location>
        <begin position="194"/>
        <end position="301"/>
    </location>
</feature>
<feature type="region of interest" description="Disordered" evidence="1">
    <location>
        <begin position="765"/>
        <end position="823"/>
    </location>
</feature>
<dbReference type="RefSeq" id="WP_080919319.1">
    <property type="nucleotide sequence ID" value="NZ_MDET01000012.1"/>
</dbReference>
<evidence type="ECO:0000313" key="4">
    <source>
        <dbReference type="Proteomes" id="UP000191905"/>
    </source>
</evidence>
<dbReference type="AlphaFoldDB" id="A0A1V8RRZ9"/>
<feature type="region of interest" description="Disordered" evidence="1">
    <location>
        <begin position="329"/>
        <end position="348"/>
    </location>
</feature>
<name>A0A1V8RRZ9_9HYPH</name>
<feature type="compositionally biased region" description="Basic and acidic residues" evidence="1">
    <location>
        <begin position="336"/>
        <end position="348"/>
    </location>
</feature>
<feature type="domain" description="SPOR" evidence="2">
    <location>
        <begin position="847"/>
        <end position="927"/>
    </location>
</feature>
<protein>
    <recommendedName>
        <fullName evidence="2">SPOR domain-containing protein</fullName>
    </recommendedName>
</protein>
<dbReference type="GO" id="GO:0042834">
    <property type="term" value="F:peptidoglycan binding"/>
    <property type="evidence" value="ECO:0007669"/>
    <property type="project" value="InterPro"/>
</dbReference>
<reference evidence="3 4" key="1">
    <citation type="journal article" date="2016" name="Int. J. Syst. Evol. Microbiol.">
        <title>Pseudaminobacter manganicus sp. nov., isolated from sludge of a manganese mine.</title>
        <authorList>
            <person name="Li J."/>
            <person name="Huang J."/>
            <person name="Liao S."/>
            <person name="Wang G."/>
        </authorList>
    </citation>
    <scope>NUCLEOTIDE SEQUENCE [LARGE SCALE GENOMIC DNA]</scope>
    <source>
        <strain evidence="3 4">JH-7</strain>
    </source>
</reference>
<evidence type="ECO:0000259" key="2">
    <source>
        <dbReference type="Pfam" id="PF05036"/>
    </source>
</evidence>
<keyword evidence="4" id="KW-1185">Reference proteome</keyword>